<dbReference type="CDD" id="cd07956">
    <property type="entry name" value="Anticodon_Ia_Arg"/>
    <property type="match status" value="1"/>
</dbReference>
<comment type="similarity">
    <text evidence="1">Belongs to the class-I aminoacyl-tRNA synthetase family.</text>
</comment>
<dbReference type="Gene3D" id="3.40.50.620">
    <property type="entry name" value="HUPs"/>
    <property type="match status" value="1"/>
</dbReference>
<dbReference type="NCBIfam" id="TIGR00456">
    <property type="entry name" value="argS"/>
    <property type="match status" value="1"/>
</dbReference>
<dbReference type="FunFam" id="1.10.730.10:FF:000006">
    <property type="entry name" value="Arginyl-tRNA synthetase 2, mitochondrial"/>
    <property type="match status" value="1"/>
</dbReference>
<feature type="non-terminal residue" evidence="10">
    <location>
        <position position="1"/>
    </location>
</feature>
<dbReference type="SUPFAM" id="SSF47323">
    <property type="entry name" value="Anticodon-binding domain of a subclass of class I aminoacyl-tRNA synthetases"/>
    <property type="match status" value="1"/>
</dbReference>
<dbReference type="InterPro" id="IPR035684">
    <property type="entry name" value="ArgRS_core"/>
</dbReference>
<dbReference type="GO" id="GO:0005524">
    <property type="term" value="F:ATP binding"/>
    <property type="evidence" value="ECO:0007669"/>
    <property type="project" value="UniProtKB-KW"/>
</dbReference>
<keyword evidence="4" id="KW-0547">Nucleotide-binding</keyword>
<keyword evidence="7" id="KW-0030">Aminoacyl-tRNA synthetase</keyword>
<gene>
    <name evidence="10" type="ORF">S03H2_05259</name>
</gene>
<dbReference type="EMBL" id="BARU01002175">
    <property type="protein sequence ID" value="GAH24905.1"/>
    <property type="molecule type" value="Genomic_DNA"/>
</dbReference>
<dbReference type="GO" id="GO:0005739">
    <property type="term" value="C:mitochondrion"/>
    <property type="evidence" value="ECO:0007669"/>
    <property type="project" value="TreeGrafter"/>
</dbReference>
<dbReference type="InterPro" id="IPR001278">
    <property type="entry name" value="Arg-tRNA-ligase"/>
</dbReference>
<dbReference type="Pfam" id="PF00750">
    <property type="entry name" value="tRNA-synt_1d"/>
    <property type="match status" value="1"/>
</dbReference>
<comment type="catalytic activity">
    <reaction evidence="8">
        <text>tRNA(Arg) + L-arginine + ATP = L-arginyl-tRNA(Arg) + AMP + diphosphate</text>
        <dbReference type="Rhea" id="RHEA:20301"/>
        <dbReference type="Rhea" id="RHEA-COMP:9658"/>
        <dbReference type="Rhea" id="RHEA-COMP:9673"/>
        <dbReference type="ChEBI" id="CHEBI:30616"/>
        <dbReference type="ChEBI" id="CHEBI:32682"/>
        <dbReference type="ChEBI" id="CHEBI:33019"/>
        <dbReference type="ChEBI" id="CHEBI:78442"/>
        <dbReference type="ChEBI" id="CHEBI:78513"/>
        <dbReference type="ChEBI" id="CHEBI:456215"/>
        <dbReference type="EC" id="6.1.1.19"/>
    </reaction>
</comment>
<keyword evidence="6" id="KW-0648">Protein biosynthesis</keyword>
<evidence type="ECO:0000256" key="7">
    <source>
        <dbReference type="ARBA" id="ARBA00023146"/>
    </source>
</evidence>
<dbReference type="AlphaFoldDB" id="X1EX72"/>
<dbReference type="PANTHER" id="PTHR11956:SF11">
    <property type="entry name" value="ARGININE--TRNA LIGASE, MITOCHONDRIAL-RELATED"/>
    <property type="match status" value="1"/>
</dbReference>
<dbReference type="InterPro" id="IPR014729">
    <property type="entry name" value="Rossmann-like_a/b/a_fold"/>
</dbReference>
<feature type="domain" description="DALR anticodon binding" evidence="9">
    <location>
        <begin position="261"/>
        <end position="376"/>
    </location>
</feature>
<dbReference type="InterPro" id="IPR008909">
    <property type="entry name" value="DALR_anticod-bd"/>
</dbReference>
<protein>
    <recommendedName>
        <fullName evidence="2">arginine--tRNA ligase</fullName>
        <ecNumber evidence="2">6.1.1.19</ecNumber>
    </recommendedName>
</protein>
<comment type="caution">
    <text evidence="10">The sequence shown here is derived from an EMBL/GenBank/DDBJ whole genome shotgun (WGS) entry which is preliminary data.</text>
</comment>
<dbReference type="SUPFAM" id="SSF52374">
    <property type="entry name" value="Nucleotidylyl transferase"/>
    <property type="match status" value="1"/>
</dbReference>
<evidence type="ECO:0000256" key="1">
    <source>
        <dbReference type="ARBA" id="ARBA00005594"/>
    </source>
</evidence>
<name>X1EX72_9ZZZZ</name>
<dbReference type="InterPro" id="IPR009080">
    <property type="entry name" value="tRNAsynth_Ia_anticodon-bd"/>
</dbReference>
<organism evidence="10">
    <name type="scientific">marine sediment metagenome</name>
    <dbReference type="NCBI Taxonomy" id="412755"/>
    <lineage>
        <taxon>unclassified sequences</taxon>
        <taxon>metagenomes</taxon>
        <taxon>ecological metagenomes</taxon>
    </lineage>
</organism>
<reference evidence="10" key="1">
    <citation type="journal article" date="2014" name="Front. Microbiol.">
        <title>High frequency of phylogenetically diverse reductive dehalogenase-homologous genes in deep subseafloor sedimentary metagenomes.</title>
        <authorList>
            <person name="Kawai M."/>
            <person name="Futagami T."/>
            <person name="Toyoda A."/>
            <person name="Takaki Y."/>
            <person name="Nishi S."/>
            <person name="Hori S."/>
            <person name="Arai W."/>
            <person name="Tsubouchi T."/>
            <person name="Morono Y."/>
            <person name="Uchiyama I."/>
            <person name="Ito T."/>
            <person name="Fujiyama A."/>
            <person name="Inagaki F."/>
            <person name="Takami H."/>
        </authorList>
    </citation>
    <scope>NUCLEOTIDE SEQUENCE</scope>
    <source>
        <strain evidence="10">Expedition CK06-06</strain>
    </source>
</reference>
<evidence type="ECO:0000256" key="3">
    <source>
        <dbReference type="ARBA" id="ARBA00022598"/>
    </source>
</evidence>
<dbReference type="Gene3D" id="1.10.730.10">
    <property type="entry name" value="Isoleucyl-tRNA Synthetase, Domain 1"/>
    <property type="match status" value="1"/>
</dbReference>
<evidence type="ECO:0000313" key="10">
    <source>
        <dbReference type="EMBL" id="GAH24905.1"/>
    </source>
</evidence>
<evidence type="ECO:0000256" key="6">
    <source>
        <dbReference type="ARBA" id="ARBA00022917"/>
    </source>
</evidence>
<dbReference type="EC" id="6.1.1.19" evidence="2"/>
<dbReference type="GO" id="GO:0006420">
    <property type="term" value="P:arginyl-tRNA aminoacylation"/>
    <property type="evidence" value="ECO:0007669"/>
    <property type="project" value="InterPro"/>
</dbReference>
<keyword evidence="5" id="KW-0067">ATP-binding</keyword>
<dbReference type="GO" id="GO:0032543">
    <property type="term" value="P:mitochondrial translation"/>
    <property type="evidence" value="ECO:0007669"/>
    <property type="project" value="TreeGrafter"/>
</dbReference>
<accession>X1EX72</accession>
<evidence type="ECO:0000256" key="2">
    <source>
        <dbReference type="ARBA" id="ARBA00012837"/>
    </source>
</evidence>
<dbReference type="SMART" id="SM00836">
    <property type="entry name" value="DALR_1"/>
    <property type="match status" value="1"/>
</dbReference>
<keyword evidence="3" id="KW-0436">Ligase</keyword>
<evidence type="ECO:0000259" key="9">
    <source>
        <dbReference type="SMART" id="SM00836"/>
    </source>
</evidence>
<dbReference type="PANTHER" id="PTHR11956">
    <property type="entry name" value="ARGINYL-TRNA SYNTHETASE"/>
    <property type="match status" value="1"/>
</dbReference>
<proteinExistence type="inferred from homology"/>
<evidence type="ECO:0000256" key="4">
    <source>
        <dbReference type="ARBA" id="ARBA00022741"/>
    </source>
</evidence>
<dbReference type="Pfam" id="PF05746">
    <property type="entry name" value="DALR_1"/>
    <property type="match status" value="1"/>
</dbReference>
<evidence type="ECO:0000256" key="8">
    <source>
        <dbReference type="ARBA" id="ARBA00049339"/>
    </source>
</evidence>
<sequence length="376" mass="44088">YLYKLYVKINRAAEEDPCLDSKARLIFKQMEKGNERILEYWQKFRTLSIKKYEEIYNRLSISFDVYSGESQYNEYMKKIIREIKDKKLWQSSQGARIIDLQEYNLNVALIKKEDGTTLYLTRDIAAADERCQKYHFDKMLYVVGIDQKLHFGQLFKILELLGRKWASRCVHVDFGRVQGMSTRKGKTIFLEDLLDEGQKRALEKMKTNLDKFSQLKNARLTADICGLSAIIFADLSNKRIKNYQFDWDKILNFEGDTGLYLQNAHARIAGIMRKSGIELTDKIDYSALKEKEAVSLIRWLTRYPEIVKLAGDKYEPSFLCTYLLELARYFHKAYHLMRVKGEASTIAKARMNLFWATKQVLGNGMKLLGMKLLERM</sequence>
<evidence type="ECO:0000256" key="5">
    <source>
        <dbReference type="ARBA" id="ARBA00022840"/>
    </source>
</evidence>
<dbReference type="GO" id="GO:0004814">
    <property type="term" value="F:arginine-tRNA ligase activity"/>
    <property type="evidence" value="ECO:0007669"/>
    <property type="project" value="UniProtKB-EC"/>
</dbReference>